<dbReference type="EMBL" id="JBHSIT010000011">
    <property type="protein sequence ID" value="MFC4912210.1"/>
    <property type="molecule type" value="Genomic_DNA"/>
</dbReference>
<sequence>MVVPVAAQAMPAAARTVRKPVPSADDVAKGKQDVRAKAEAVGRAKALLAQADGELDRLAVAAEVAVERYNGERVKLERSQQAYRAAQQRVTDAQQRYADTQGQLASFAADAYRQNTGYEPWAVVLAGEGGPQGFMDRAGMVQILARQRTEIIKRVEASRNVADVFRREAKQAYQDQQAQTERADEAKSAAQKILDQQKTLVDQINAQKKQLEQTLGAARARAADLAQRRAAALEAAEATKARHDFPGLPAGSEQGVIAARAALRWLGTPYSWGGGDTEGPTYGIDQGADTIGFDCSGLVLYAWNKAGIRLDHWTGTQWTSGPHVPLGRLRAGDLVFFARDTSDPDTIHHVGIYIGRGRMVEAPYTGATVRISSIWRGDLIGATRPAG</sequence>
<gene>
    <name evidence="7" type="ORF">ACFPCY_33250</name>
</gene>
<evidence type="ECO:0000256" key="1">
    <source>
        <dbReference type="ARBA" id="ARBA00007074"/>
    </source>
</evidence>
<keyword evidence="3" id="KW-0378">Hydrolase</keyword>
<name>A0ABV9U9F3_9ACTN</name>
<keyword evidence="2" id="KW-0645">Protease</keyword>
<feature type="coiled-coil region" evidence="5">
    <location>
        <begin position="76"/>
        <end position="103"/>
    </location>
</feature>
<dbReference type="RefSeq" id="WP_378261884.1">
    <property type="nucleotide sequence ID" value="NZ_JBHSIT010000011.1"/>
</dbReference>
<keyword evidence="8" id="KW-1185">Reference proteome</keyword>
<evidence type="ECO:0000313" key="8">
    <source>
        <dbReference type="Proteomes" id="UP001595872"/>
    </source>
</evidence>
<dbReference type="Pfam" id="PF00877">
    <property type="entry name" value="NLPC_P60"/>
    <property type="match status" value="1"/>
</dbReference>
<organism evidence="7 8">
    <name type="scientific">Actinomadura gamaensis</name>
    <dbReference type="NCBI Taxonomy" id="1763541"/>
    <lineage>
        <taxon>Bacteria</taxon>
        <taxon>Bacillati</taxon>
        <taxon>Actinomycetota</taxon>
        <taxon>Actinomycetes</taxon>
        <taxon>Streptosporangiales</taxon>
        <taxon>Thermomonosporaceae</taxon>
        <taxon>Actinomadura</taxon>
    </lineage>
</organism>
<dbReference type="InterPro" id="IPR038765">
    <property type="entry name" value="Papain-like_cys_pep_sf"/>
</dbReference>
<reference evidence="8" key="1">
    <citation type="journal article" date="2019" name="Int. J. Syst. Evol. Microbiol.">
        <title>The Global Catalogue of Microorganisms (GCM) 10K type strain sequencing project: providing services to taxonomists for standard genome sequencing and annotation.</title>
        <authorList>
            <consortium name="The Broad Institute Genomics Platform"/>
            <consortium name="The Broad Institute Genome Sequencing Center for Infectious Disease"/>
            <person name="Wu L."/>
            <person name="Ma J."/>
        </authorList>
    </citation>
    <scope>NUCLEOTIDE SEQUENCE [LARGE SCALE GENOMIC DNA]</scope>
    <source>
        <strain evidence="8">KLKA75</strain>
    </source>
</reference>
<evidence type="ECO:0000256" key="3">
    <source>
        <dbReference type="ARBA" id="ARBA00022801"/>
    </source>
</evidence>
<accession>A0ABV9U9F3</accession>
<dbReference type="PROSITE" id="PS51935">
    <property type="entry name" value="NLPC_P60"/>
    <property type="match status" value="1"/>
</dbReference>
<feature type="domain" description="NlpC/P60" evidence="6">
    <location>
        <begin position="252"/>
        <end position="387"/>
    </location>
</feature>
<dbReference type="SUPFAM" id="SSF54001">
    <property type="entry name" value="Cysteine proteinases"/>
    <property type="match status" value="1"/>
</dbReference>
<feature type="coiled-coil region" evidence="5">
    <location>
        <begin position="166"/>
        <end position="228"/>
    </location>
</feature>
<evidence type="ECO:0000259" key="6">
    <source>
        <dbReference type="PROSITE" id="PS51935"/>
    </source>
</evidence>
<dbReference type="InterPro" id="IPR051794">
    <property type="entry name" value="PG_Endopeptidase_C40"/>
</dbReference>
<evidence type="ECO:0000256" key="2">
    <source>
        <dbReference type="ARBA" id="ARBA00022670"/>
    </source>
</evidence>
<comment type="similarity">
    <text evidence="1">Belongs to the peptidase C40 family.</text>
</comment>
<proteinExistence type="inferred from homology"/>
<dbReference type="PANTHER" id="PTHR47359:SF3">
    <property type="entry name" value="NLP_P60 DOMAIN-CONTAINING PROTEIN-RELATED"/>
    <property type="match status" value="1"/>
</dbReference>
<evidence type="ECO:0000313" key="7">
    <source>
        <dbReference type="EMBL" id="MFC4912210.1"/>
    </source>
</evidence>
<evidence type="ECO:0000256" key="5">
    <source>
        <dbReference type="SAM" id="Coils"/>
    </source>
</evidence>
<dbReference type="Gene3D" id="3.90.1720.10">
    <property type="entry name" value="endopeptidase domain like (from Nostoc punctiforme)"/>
    <property type="match status" value="1"/>
</dbReference>
<protein>
    <submittedName>
        <fullName evidence="7">NlpC/P60 family protein</fullName>
    </submittedName>
</protein>
<dbReference type="Proteomes" id="UP001595872">
    <property type="component" value="Unassembled WGS sequence"/>
</dbReference>
<dbReference type="InterPro" id="IPR000064">
    <property type="entry name" value="NLP_P60_dom"/>
</dbReference>
<evidence type="ECO:0000256" key="4">
    <source>
        <dbReference type="ARBA" id="ARBA00022807"/>
    </source>
</evidence>
<comment type="caution">
    <text evidence="7">The sequence shown here is derived from an EMBL/GenBank/DDBJ whole genome shotgun (WGS) entry which is preliminary data.</text>
</comment>
<keyword evidence="4" id="KW-0788">Thiol protease</keyword>
<keyword evidence="5" id="KW-0175">Coiled coil</keyword>
<dbReference type="PANTHER" id="PTHR47359">
    <property type="entry name" value="PEPTIDOGLYCAN DL-ENDOPEPTIDASE CWLO"/>
    <property type="match status" value="1"/>
</dbReference>